<evidence type="ECO:0000256" key="5">
    <source>
        <dbReference type="ARBA" id="ARBA00049708"/>
    </source>
</evidence>
<feature type="region of interest" description="Disordered" evidence="6">
    <location>
        <begin position="365"/>
        <end position="464"/>
    </location>
</feature>
<dbReference type="VEuPathDB" id="TriTrypDB:TCSYLVIO_003942"/>
<evidence type="ECO:0000313" key="10">
    <source>
        <dbReference type="Proteomes" id="UP000246121"/>
    </source>
</evidence>
<dbReference type="Gene3D" id="1.10.10.900">
    <property type="entry name" value="SBDS protein C-terminal domain, subdomain 1"/>
    <property type="match status" value="1"/>
</dbReference>
<evidence type="ECO:0000259" key="7">
    <source>
        <dbReference type="Pfam" id="PF01172"/>
    </source>
</evidence>
<evidence type="ECO:0000259" key="8">
    <source>
        <dbReference type="Pfam" id="PF09377"/>
    </source>
</evidence>
<feature type="compositionally biased region" description="Polar residues" evidence="6">
    <location>
        <begin position="329"/>
        <end position="342"/>
    </location>
</feature>
<dbReference type="InterPro" id="IPR037188">
    <property type="entry name" value="Sdo1/SBDS_central_sf"/>
</dbReference>
<dbReference type="InterPro" id="IPR036786">
    <property type="entry name" value="Ribosome_mat_SBDS_N_sf"/>
</dbReference>
<sequence>MSARIQVPLSQRRHTNVAVVRYTKNGVRLEIACYKNKVISYRGGIETRMDEVLQVERVFTNVSRGLYSSEKEIEAVFGKGTSEKEALQYILDHGELQVAQQERAAEIDQMFIDIAVIISQKCVNEVTQRPFPSQVIEQALHSIGAAVKLDQPVKKQALAFIHQLIDAKTIPIARARMKLRCVVPDEPSLEKLVEWCETNGTSILQKVVEAGGSDAALQIHSLLILLQPHLFRDIERFVKTEMPPGGSVHVIENAAMDVGEGDVMDAELIARANAHMTGAGGVGNADKSHCTGSSSNPHAESNRGRRKGKGGSRKPQGVQRVLGKDDGTDQQTVTTAELSSTPAVVGENDDELKVALSKLVLDETNGSRDEDYDGKGRRGKKKAKRRQGEPHQKQQQQPATPQKTVEVDEQQGSDEEVLVNRKQRKQAAARVRVKDDKRNEYWNDADDDDYDYGYEDEDAGEGRD</sequence>
<feature type="compositionally biased region" description="Acidic residues" evidence="6">
    <location>
        <begin position="407"/>
        <end position="417"/>
    </location>
</feature>
<dbReference type="AlphaFoldDB" id="A0A2V2VHF2"/>
<evidence type="ECO:0000256" key="1">
    <source>
        <dbReference type="ARBA" id="ARBA00004496"/>
    </source>
</evidence>
<dbReference type="VEuPathDB" id="TriTrypDB:C4B63_20g55"/>
<dbReference type="Pfam" id="PF09377">
    <property type="entry name" value="SBDS_domain_II"/>
    <property type="match status" value="1"/>
</dbReference>
<organism evidence="9 10">
    <name type="scientific">Trypanosoma cruzi</name>
    <dbReference type="NCBI Taxonomy" id="5693"/>
    <lineage>
        <taxon>Eukaryota</taxon>
        <taxon>Discoba</taxon>
        <taxon>Euglenozoa</taxon>
        <taxon>Kinetoplastea</taxon>
        <taxon>Metakinetoplastina</taxon>
        <taxon>Trypanosomatida</taxon>
        <taxon>Trypanosomatidae</taxon>
        <taxon>Trypanosoma</taxon>
        <taxon>Schizotrypanum</taxon>
    </lineage>
</organism>
<accession>A0A2V2VHF2</accession>
<comment type="caution">
    <text evidence="9">The sequence shown here is derived from an EMBL/GenBank/DDBJ whole genome shotgun (WGS) entry which is preliminary data.</text>
</comment>
<feature type="compositionally biased region" description="Low complexity" evidence="6">
    <location>
        <begin position="393"/>
        <end position="404"/>
    </location>
</feature>
<dbReference type="VEuPathDB" id="TriTrypDB:Tc_MARK_2638"/>
<dbReference type="Gene3D" id="3.30.1250.10">
    <property type="entry name" value="Ribosome maturation protein SBDS, N-terminal domain"/>
    <property type="match status" value="1"/>
</dbReference>
<dbReference type="VEuPathDB" id="TriTrypDB:TcBrA4_0122320"/>
<keyword evidence="4" id="KW-0690">Ribosome biogenesis</keyword>
<protein>
    <recommendedName>
        <fullName evidence="11">SBDS-like protein</fullName>
    </recommendedName>
</protein>
<evidence type="ECO:0000313" key="9">
    <source>
        <dbReference type="EMBL" id="PWU95859.1"/>
    </source>
</evidence>
<dbReference type="Pfam" id="PF01172">
    <property type="entry name" value="SBDS_N"/>
    <property type="match status" value="1"/>
</dbReference>
<reference evidence="9 10" key="1">
    <citation type="journal article" date="2018" name="Microb. Genom.">
        <title>Expanding an expanded genome: long-read sequencing of Trypanosoma cruzi.</title>
        <authorList>
            <person name="Berna L."/>
            <person name="Rodriguez M."/>
            <person name="Chiribao M.L."/>
            <person name="Parodi-Talice A."/>
            <person name="Pita S."/>
            <person name="Rijo G."/>
            <person name="Alvarez-Valin F."/>
            <person name="Robello C."/>
        </authorList>
    </citation>
    <scope>NUCLEOTIDE SEQUENCE [LARGE SCALE GENOMIC DNA]</scope>
    <source>
        <strain evidence="9 10">Dm28c</strain>
    </source>
</reference>
<feature type="domain" description="Ribosome maturation protein SDO1/SBDS central" evidence="8">
    <location>
        <begin position="113"/>
        <end position="175"/>
    </location>
</feature>
<dbReference type="GO" id="GO:0042254">
    <property type="term" value="P:ribosome biogenesis"/>
    <property type="evidence" value="ECO:0007669"/>
    <property type="project" value="UniProtKB-KW"/>
</dbReference>
<dbReference type="VEuPathDB" id="TriTrypDB:ECC02_007121"/>
<dbReference type="VEuPathDB" id="TriTrypDB:BCY84_19054"/>
<feature type="compositionally biased region" description="Polar residues" evidence="6">
    <location>
        <begin position="290"/>
        <end position="299"/>
    </location>
</feature>
<dbReference type="SUPFAM" id="SSF89895">
    <property type="entry name" value="FYSH domain"/>
    <property type="match status" value="1"/>
</dbReference>
<dbReference type="Proteomes" id="UP000246121">
    <property type="component" value="Unassembled WGS sequence"/>
</dbReference>
<feature type="compositionally biased region" description="Basic and acidic residues" evidence="6">
    <location>
        <begin position="432"/>
        <end position="441"/>
    </location>
</feature>
<evidence type="ECO:0000256" key="4">
    <source>
        <dbReference type="ARBA" id="ARBA00022517"/>
    </source>
</evidence>
<dbReference type="SUPFAM" id="SSF109728">
    <property type="entry name" value="Hypothetical protein AF0491, middle domain"/>
    <property type="match status" value="1"/>
</dbReference>
<dbReference type="VEuPathDB" id="TriTrypDB:TCDM_03541"/>
<feature type="compositionally biased region" description="Basic and acidic residues" evidence="6">
    <location>
        <begin position="365"/>
        <end position="376"/>
    </location>
</feature>
<evidence type="ECO:0000256" key="2">
    <source>
        <dbReference type="ARBA" id="ARBA00007433"/>
    </source>
</evidence>
<evidence type="ECO:0000256" key="6">
    <source>
        <dbReference type="SAM" id="MobiDB-lite"/>
    </source>
</evidence>
<gene>
    <name evidence="9" type="ORF">C4B63_20g55</name>
</gene>
<evidence type="ECO:0008006" key="11">
    <source>
        <dbReference type="Google" id="ProtNLM"/>
    </source>
</evidence>
<dbReference type="GO" id="GO:0005737">
    <property type="term" value="C:cytoplasm"/>
    <property type="evidence" value="ECO:0007669"/>
    <property type="project" value="UniProtKB-SubCell"/>
</dbReference>
<dbReference type="VEuPathDB" id="TriTrypDB:TcCL_NonESM02370"/>
<proteinExistence type="inferred from homology"/>
<comment type="subcellular location">
    <subcellularLocation>
        <location evidence="1">Cytoplasm</location>
    </subcellularLocation>
</comment>
<dbReference type="EMBL" id="PRFA01000020">
    <property type="protein sequence ID" value="PWU95859.1"/>
    <property type="molecule type" value="Genomic_DNA"/>
</dbReference>
<comment type="similarity">
    <text evidence="2">Belongs to the SDO1/SBDS family.</text>
</comment>
<feature type="compositionally biased region" description="Acidic residues" evidence="6">
    <location>
        <begin position="443"/>
        <end position="464"/>
    </location>
</feature>
<name>A0A2V2VHF2_TRYCR</name>
<dbReference type="VEuPathDB" id="TriTrypDB:C3747_225g40"/>
<dbReference type="InterPro" id="IPR039100">
    <property type="entry name" value="Sdo1/SBDS-like"/>
</dbReference>
<dbReference type="InterPro" id="IPR019783">
    <property type="entry name" value="SDO1/SBDS_N"/>
</dbReference>
<dbReference type="VEuPathDB" id="TriTrypDB:TcCLB.504055.10"/>
<evidence type="ECO:0000256" key="3">
    <source>
        <dbReference type="ARBA" id="ARBA00022490"/>
    </source>
</evidence>
<comment type="subunit">
    <text evidence="5">Associates with the 60S ribosomal subunit.</text>
</comment>
<keyword evidence="3" id="KW-0963">Cytoplasm</keyword>
<dbReference type="VEuPathDB" id="TriTrypDB:TcG_01943"/>
<dbReference type="PANTHER" id="PTHR10927:SF1">
    <property type="entry name" value="RIBOSOME MATURATION PROTEIN SBDS"/>
    <property type="match status" value="1"/>
</dbReference>
<dbReference type="InterPro" id="IPR018978">
    <property type="entry name" value="SDO1/SBDS_central"/>
</dbReference>
<dbReference type="PANTHER" id="PTHR10927">
    <property type="entry name" value="RIBOSOME MATURATION PROTEIN SBDS"/>
    <property type="match status" value="1"/>
</dbReference>
<feature type="domain" description="Ribosome maturation protein SDO1/SBDS N-terminal" evidence="7">
    <location>
        <begin position="16"/>
        <end position="103"/>
    </location>
</feature>
<feature type="region of interest" description="Disordered" evidence="6">
    <location>
        <begin position="280"/>
        <end position="346"/>
    </location>
</feature>
<dbReference type="VEuPathDB" id="TriTrypDB:TcCLB.506265.209"/>